<keyword evidence="11" id="KW-0472">Membrane</keyword>
<reference evidence="17 18" key="1">
    <citation type="submission" date="2016-06" db="EMBL/GenBank/DDBJ databases">
        <authorList>
            <person name="Kjaerup R.B."/>
            <person name="Dalgaard T.S."/>
            <person name="Juul-Madsen H.R."/>
        </authorList>
    </citation>
    <scope>NUCLEOTIDE SEQUENCE [LARGE SCALE GENOMIC DNA]</scope>
    <source>
        <strain evidence="17 18">Pb300</strain>
    </source>
</reference>
<protein>
    <recommendedName>
        <fullName evidence="15">Autophagy-related protein 18</fullName>
    </recommendedName>
</protein>
<dbReference type="PANTHER" id="PTHR11227">
    <property type="entry name" value="WD-REPEAT PROTEIN INTERACTING WITH PHOSPHOINOSIDES WIPI -RELATED"/>
    <property type="match status" value="1"/>
</dbReference>
<keyword evidence="5" id="KW-0926">Vacuole</keyword>
<evidence type="ECO:0000256" key="15">
    <source>
        <dbReference type="ARBA" id="ARBA00039247"/>
    </source>
</evidence>
<evidence type="ECO:0000256" key="16">
    <source>
        <dbReference type="SAM" id="MobiDB-lite"/>
    </source>
</evidence>
<evidence type="ECO:0000256" key="6">
    <source>
        <dbReference type="ARBA" id="ARBA00022574"/>
    </source>
</evidence>
<dbReference type="InterPro" id="IPR001680">
    <property type="entry name" value="WD40_rpt"/>
</dbReference>
<dbReference type="Pfam" id="PF21032">
    <property type="entry name" value="PROPPIN"/>
    <property type="match status" value="2"/>
</dbReference>
<dbReference type="GO" id="GO:0010008">
    <property type="term" value="C:endosome membrane"/>
    <property type="evidence" value="ECO:0007669"/>
    <property type="project" value="UniProtKB-SubCell"/>
</dbReference>
<dbReference type="FunFam" id="2.130.10.10:FF:000965">
    <property type="entry name" value="Autophagy-like protein 18 Atg18"/>
    <property type="match status" value="1"/>
</dbReference>
<comment type="caution">
    <text evidence="17">The sequence shown here is derived from an EMBL/GenBank/DDBJ whole genome shotgun (WGS) entry which is preliminary data.</text>
</comment>
<dbReference type="EMBL" id="LZYO01000182">
    <property type="protein sequence ID" value="ODH26579.1"/>
    <property type="molecule type" value="Genomic_DNA"/>
</dbReference>
<sequence>MAMNFVTFNQDYSYLAVGTTKGFRIFTTDPFAKSYETKEGNIAILEMLFSTSLVALILSPRRLQITNTKRQSTICELTFPTTVLAVRLNRKRLVIVLEDQIYLYDIQTMKLLYTIETSPNPNAICALSPSSENCYLTYPLPQKAPPSSFTPPSHAPPSNTHISPTSGEVLIFDTLKLEAINVVEAHKSPLSCLAMNTEGTLLATASDKGTIIRVFSVPEGQKLYQFRRGSMPSRIFSMSFNITSTLLCVSSATETIHVFKLRHQGSAEDNPTCPTGTGPRSPTSFNRERALSQSYAYSGGEDSHAEADSGDVSPRKHNGTLMGMIRRTSQNVGNSFAATVGGYLPKGVAEMWEPARDFAWIKLPKTAGHTGPGSNAGPVRSVVAMSSNTPQVMVVTSDGNFYVFNVDLSKGGEGTLTKQYSVLDSSDKFGSSGMDYF</sequence>
<comment type="similarity">
    <text evidence="12">Belongs to the WD repeat PROPPIN family.</text>
</comment>
<dbReference type="InterPro" id="IPR036322">
    <property type="entry name" value="WD40_repeat_dom_sf"/>
</dbReference>
<evidence type="ECO:0000256" key="8">
    <source>
        <dbReference type="ARBA" id="ARBA00022753"/>
    </source>
</evidence>
<dbReference type="VEuPathDB" id="FungiDB:PADG_05551"/>
<keyword evidence="10" id="KW-0072">Autophagy</keyword>
<keyword evidence="6" id="KW-0853">WD repeat</keyword>
<accession>A0A1D2JD50</accession>
<evidence type="ECO:0000256" key="14">
    <source>
        <dbReference type="ARBA" id="ARBA00038649"/>
    </source>
</evidence>
<dbReference type="GO" id="GO:0034045">
    <property type="term" value="C:phagophore assembly site membrane"/>
    <property type="evidence" value="ECO:0007669"/>
    <property type="project" value="UniProtKB-SubCell"/>
</dbReference>
<feature type="region of interest" description="Disordered" evidence="16">
    <location>
        <begin position="265"/>
        <end position="319"/>
    </location>
</feature>
<dbReference type="VEuPathDB" id="FungiDB:PABG_04904"/>
<evidence type="ECO:0000256" key="3">
    <source>
        <dbReference type="ARBA" id="ARBA00004623"/>
    </source>
</evidence>
<evidence type="ECO:0000256" key="13">
    <source>
        <dbReference type="ARBA" id="ARBA00037510"/>
    </source>
</evidence>
<evidence type="ECO:0000256" key="11">
    <source>
        <dbReference type="ARBA" id="ARBA00023136"/>
    </source>
</evidence>
<evidence type="ECO:0000256" key="9">
    <source>
        <dbReference type="ARBA" id="ARBA00022927"/>
    </source>
</evidence>
<comment type="subcellular location">
    <subcellularLocation>
        <location evidence="2">Endosome membrane</location>
        <topology evidence="2">Peripheral membrane protein</topology>
    </subcellularLocation>
    <subcellularLocation>
        <location evidence="3">Preautophagosomal structure membrane</location>
        <topology evidence="3">Peripheral membrane protein</topology>
    </subcellularLocation>
    <subcellularLocation>
        <location evidence="1">Vacuole membrane</location>
        <topology evidence="1">Peripheral membrane protein</topology>
    </subcellularLocation>
</comment>
<comment type="subunit">
    <text evidence="14">Component of the PI(3,5)P2 regulatory complex.</text>
</comment>
<evidence type="ECO:0000256" key="7">
    <source>
        <dbReference type="ARBA" id="ARBA00022737"/>
    </source>
</evidence>
<dbReference type="GO" id="GO:0015031">
    <property type="term" value="P:protein transport"/>
    <property type="evidence" value="ECO:0007669"/>
    <property type="project" value="UniProtKB-KW"/>
</dbReference>
<evidence type="ECO:0000256" key="1">
    <source>
        <dbReference type="ARBA" id="ARBA00004148"/>
    </source>
</evidence>
<feature type="compositionally biased region" description="Polar residues" evidence="16">
    <location>
        <begin position="267"/>
        <end position="296"/>
    </location>
</feature>
<evidence type="ECO:0000313" key="18">
    <source>
        <dbReference type="Proteomes" id="UP000242814"/>
    </source>
</evidence>
<name>A0A1D2JD50_PARBR</name>
<dbReference type="Gene3D" id="2.130.10.10">
    <property type="entry name" value="YVTN repeat-like/Quinoprotein amine dehydrogenase"/>
    <property type="match status" value="1"/>
</dbReference>
<dbReference type="GO" id="GO:0005774">
    <property type="term" value="C:vacuolar membrane"/>
    <property type="evidence" value="ECO:0007669"/>
    <property type="project" value="UniProtKB-SubCell"/>
</dbReference>
<dbReference type="Proteomes" id="UP000242814">
    <property type="component" value="Unassembled WGS sequence"/>
</dbReference>
<evidence type="ECO:0000256" key="12">
    <source>
        <dbReference type="ARBA" id="ARBA00025740"/>
    </source>
</evidence>
<keyword evidence="9" id="KW-0653">Protein transport</keyword>
<dbReference type="AlphaFoldDB" id="A0A1D2JD50"/>
<proteinExistence type="inferred from homology"/>
<dbReference type="InterPro" id="IPR048720">
    <property type="entry name" value="PROPPIN"/>
</dbReference>
<evidence type="ECO:0000256" key="2">
    <source>
        <dbReference type="ARBA" id="ARBA00004481"/>
    </source>
</evidence>
<dbReference type="SUPFAM" id="SSF50978">
    <property type="entry name" value="WD40 repeat-like"/>
    <property type="match status" value="1"/>
</dbReference>
<dbReference type="SMART" id="SM00320">
    <property type="entry name" value="WD40"/>
    <property type="match status" value="3"/>
</dbReference>
<evidence type="ECO:0000256" key="10">
    <source>
        <dbReference type="ARBA" id="ARBA00023006"/>
    </source>
</evidence>
<dbReference type="GO" id="GO:0006914">
    <property type="term" value="P:autophagy"/>
    <property type="evidence" value="ECO:0007669"/>
    <property type="project" value="UniProtKB-KW"/>
</dbReference>
<comment type="function">
    <text evidence="13">The PI(3,5)P2 regulatory complex regulates both the synthesis and turnover of phosphatidylinositol 3,5-bisphosphate (PtdIns(3,5)P2). Necessary for proper vacuole morphology. Plays an important role in osmotically-induced vacuole fragmentation. Required for cytoplasm to vacuole transport (Cvt) vesicle formation, pexophagy and starvation-induced autophagy. Involved in correct ATG9 trafficking to the pre-autophagosomal structure. Might also be involved in premeiotic DNA replication.</text>
</comment>
<gene>
    <name evidence="17" type="ORF">ACO22_04540</name>
</gene>
<dbReference type="InterPro" id="IPR015943">
    <property type="entry name" value="WD40/YVTN_repeat-like_dom_sf"/>
</dbReference>
<evidence type="ECO:0000313" key="17">
    <source>
        <dbReference type="EMBL" id="ODH26579.1"/>
    </source>
</evidence>
<organism evidence="17 18">
    <name type="scientific">Paracoccidioides brasiliensis</name>
    <dbReference type="NCBI Taxonomy" id="121759"/>
    <lineage>
        <taxon>Eukaryota</taxon>
        <taxon>Fungi</taxon>
        <taxon>Dikarya</taxon>
        <taxon>Ascomycota</taxon>
        <taxon>Pezizomycotina</taxon>
        <taxon>Eurotiomycetes</taxon>
        <taxon>Eurotiomycetidae</taxon>
        <taxon>Onygenales</taxon>
        <taxon>Ajellomycetaceae</taxon>
        <taxon>Paracoccidioides</taxon>
    </lineage>
</organism>
<keyword evidence="4" id="KW-0813">Transport</keyword>
<evidence type="ECO:0000256" key="4">
    <source>
        <dbReference type="ARBA" id="ARBA00022448"/>
    </source>
</evidence>
<keyword evidence="7" id="KW-0677">Repeat</keyword>
<keyword evidence="8" id="KW-0967">Endosome</keyword>
<evidence type="ECO:0000256" key="5">
    <source>
        <dbReference type="ARBA" id="ARBA00022554"/>
    </source>
</evidence>
<dbReference type="OMA" id="NIAILEM"/>